<accession>A0ABW2KJY0</accession>
<protein>
    <submittedName>
        <fullName evidence="3">Class I SAM-dependent methyltransferase</fullName>
    </submittedName>
</protein>
<keyword evidence="4" id="KW-1185">Reference proteome</keyword>
<dbReference type="Proteomes" id="UP001596540">
    <property type="component" value="Unassembled WGS sequence"/>
</dbReference>
<name>A0ABW2KJY0_9ACTN</name>
<dbReference type="Pfam" id="PF04072">
    <property type="entry name" value="LCM"/>
    <property type="match status" value="1"/>
</dbReference>
<evidence type="ECO:0000256" key="2">
    <source>
        <dbReference type="ARBA" id="ARBA00022679"/>
    </source>
</evidence>
<proteinExistence type="predicted"/>
<dbReference type="GO" id="GO:0032259">
    <property type="term" value="P:methylation"/>
    <property type="evidence" value="ECO:0007669"/>
    <property type="project" value="UniProtKB-KW"/>
</dbReference>
<evidence type="ECO:0000313" key="4">
    <source>
        <dbReference type="Proteomes" id="UP001596540"/>
    </source>
</evidence>
<dbReference type="PANTHER" id="PTHR43619">
    <property type="entry name" value="S-ADENOSYL-L-METHIONINE-DEPENDENT METHYLTRANSFERASE YKTD-RELATED"/>
    <property type="match status" value="1"/>
</dbReference>
<dbReference type="GO" id="GO:0008168">
    <property type="term" value="F:methyltransferase activity"/>
    <property type="evidence" value="ECO:0007669"/>
    <property type="project" value="UniProtKB-KW"/>
</dbReference>
<dbReference type="SUPFAM" id="SSF53335">
    <property type="entry name" value="S-adenosyl-L-methionine-dependent methyltransferases"/>
    <property type="match status" value="1"/>
</dbReference>
<organism evidence="3 4">
    <name type="scientific">Marinactinospora rubrisoli</name>
    <dbReference type="NCBI Taxonomy" id="2715399"/>
    <lineage>
        <taxon>Bacteria</taxon>
        <taxon>Bacillati</taxon>
        <taxon>Actinomycetota</taxon>
        <taxon>Actinomycetes</taxon>
        <taxon>Streptosporangiales</taxon>
        <taxon>Nocardiopsidaceae</taxon>
        <taxon>Marinactinospora</taxon>
    </lineage>
</organism>
<reference evidence="4" key="1">
    <citation type="journal article" date="2019" name="Int. J. Syst. Evol. Microbiol.">
        <title>The Global Catalogue of Microorganisms (GCM) 10K type strain sequencing project: providing services to taxonomists for standard genome sequencing and annotation.</title>
        <authorList>
            <consortium name="The Broad Institute Genomics Platform"/>
            <consortium name="The Broad Institute Genome Sequencing Center for Infectious Disease"/>
            <person name="Wu L."/>
            <person name="Ma J."/>
        </authorList>
    </citation>
    <scope>NUCLEOTIDE SEQUENCE [LARGE SCALE GENOMIC DNA]</scope>
    <source>
        <strain evidence="4">CGMCC 4.7382</strain>
    </source>
</reference>
<dbReference type="Gene3D" id="3.40.50.150">
    <property type="entry name" value="Vaccinia Virus protein VP39"/>
    <property type="match status" value="1"/>
</dbReference>
<dbReference type="PIRSF" id="PIRSF028177">
    <property type="entry name" value="Polyketide_synth_Omtfrase_TcmP"/>
    <property type="match status" value="1"/>
</dbReference>
<keyword evidence="1 3" id="KW-0489">Methyltransferase</keyword>
<sequence length="279" mass="30642">MGPEHPKVSFTGVKETMLATLYARAVQSAAPDPVLADPWAVEAVAALDYDFRRLGMRGSAPVSVATRAKTFDRLTLEMLTREPGASVLHLGCGLDSRAFRIGVPPDGAWYDVDYPDVVDLRRRLFDVPEGDYHLVGSSLADPSWPAEVPQDRPVAVVAEGVLPYLDEREVVALLRAIVGRFPSGETVFDALNRQARRLAPLHRTLRATGAVLRWAIEDPRELTVAVPGLVFTGALPMADPDDLARLPWPYRVLGRLPAVQRMARVLCYRFPAVRRSDGG</sequence>
<dbReference type="InterPro" id="IPR016874">
    <property type="entry name" value="TcmP-like"/>
</dbReference>
<evidence type="ECO:0000313" key="3">
    <source>
        <dbReference type="EMBL" id="MFC7330237.1"/>
    </source>
</evidence>
<dbReference type="InterPro" id="IPR029063">
    <property type="entry name" value="SAM-dependent_MTases_sf"/>
</dbReference>
<dbReference type="InterPro" id="IPR007213">
    <property type="entry name" value="Ppm1/Ppm2/Tcmp"/>
</dbReference>
<evidence type="ECO:0000256" key="1">
    <source>
        <dbReference type="ARBA" id="ARBA00022603"/>
    </source>
</evidence>
<dbReference type="EMBL" id="JBHTBH010000011">
    <property type="protein sequence ID" value="MFC7330237.1"/>
    <property type="molecule type" value="Genomic_DNA"/>
</dbReference>
<dbReference type="PANTHER" id="PTHR43619:SF2">
    <property type="entry name" value="S-ADENOSYL-L-METHIONINE-DEPENDENT METHYLTRANSFERASES SUPERFAMILY PROTEIN"/>
    <property type="match status" value="1"/>
</dbReference>
<keyword evidence="2" id="KW-0808">Transferase</keyword>
<dbReference type="RefSeq" id="WP_379872886.1">
    <property type="nucleotide sequence ID" value="NZ_JBHTBH010000011.1"/>
</dbReference>
<comment type="caution">
    <text evidence="3">The sequence shown here is derived from an EMBL/GenBank/DDBJ whole genome shotgun (WGS) entry which is preliminary data.</text>
</comment>
<gene>
    <name evidence="3" type="ORF">ACFQRF_21155</name>
</gene>